<keyword evidence="2" id="KW-1185">Reference proteome</keyword>
<proteinExistence type="predicted"/>
<dbReference type="NCBIfam" id="NF047838">
    <property type="entry name" value="SCO4402_fam"/>
    <property type="match status" value="1"/>
</dbReference>
<dbReference type="Pfam" id="PF25656">
    <property type="entry name" value="DUF7945"/>
    <property type="match status" value="1"/>
</dbReference>
<dbReference type="InterPro" id="IPR057705">
    <property type="entry name" value="DUF7945"/>
</dbReference>
<gene>
    <name evidence="1" type="ORF">GCM10009549_58040</name>
</gene>
<sequence length="123" mass="13673">MPHKIAELQTPWIRAQLIDWLVRLSDKGWQEENWMSRNPGNSGLDEALDFFDDSGVLAEPCGKLGFVLIDEEEVAAMQALNLVLDRAISAPSSSDAEIIQTRVWDDVIGAARRALIAMGQETH</sequence>
<accession>A0ABN1PW39</accession>
<evidence type="ECO:0000313" key="2">
    <source>
        <dbReference type="Proteomes" id="UP001501005"/>
    </source>
</evidence>
<organism evidence="1 2">
    <name type="scientific">Streptomyces thermoalcalitolerans</name>
    <dbReference type="NCBI Taxonomy" id="65605"/>
    <lineage>
        <taxon>Bacteria</taxon>
        <taxon>Bacillati</taxon>
        <taxon>Actinomycetota</taxon>
        <taxon>Actinomycetes</taxon>
        <taxon>Kitasatosporales</taxon>
        <taxon>Streptomycetaceae</taxon>
        <taxon>Streptomyces</taxon>
    </lineage>
</organism>
<comment type="caution">
    <text evidence="1">The sequence shown here is derived from an EMBL/GenBank/DDBJ whole genome shotgun (WGS) entry which is preliminary data.</text>
</comment>
<evidence type="ECO:0000313" key="1">
    <source>
        <dbReference type="EMBL" id="GAA0934070.1"/>
    </source>
</evidence>
<dbReference type="EMBL" id="BAAAHG010000128">
    <property type="protein sequence ID" value="GAA0934070.1"/>
    <property type="molecule type" value="Genomic_DNA"/>
</dbReference>
<reference evidence="1 2" key="1">
    <citation type="journal article" date="2019" name="Int. J. Syst. Evol. Microbiol.">
        <title>The Global Catalogue of Microorganisms (GCM) 10K type strain sequencing project: providing services to taxonomists for standard genome sequencing and annotation.</title>
        <authorList>
            <consortium name="The Broad Institute Genomics Platform"/>
            <consortium name="The Broad Institute Genome Sequencing Center for Infectious Disease"/>
            <person name="Wu L."/>
            <person name="Ma J."/>
        </authorList>
    </citation>
    <scope>NUCLEOTIDE SEQUENCE [LARGE SCALE GENOMIC DNA]</scope>
    <source>
        <strain evidence="1 2">JCM 10673</strain>
    </source>
</reference>
<dbReference type="RefSeq" id="WP_344055295.1">
    <property type="nucleotide sequence ID" value="NZ_BAAAHG010000128.1"/>
</dbReference>
<name>A0ABN1PW39_9ACTN</name>
<protein>
    <submittedName>
        <fullName evidence="1">Uncharacterized protein</fullName>
    </submittedName>
</protein>
<dbReference type="Proteomes" id="UP001501005">
    <property type="component" value="Unassembled WGS sequence"/>
</dbReference>